<keyword evidence="2" id="KW-1185">Reference proteome</keyword>
<dbReference type="EMBL" id="JAMLJN010000015">
    <property type="protein sequence ID" value="MCL9771212.1"/>
    <property type="molecule type" value="Genomic_DNA"/>
</dbReference>
<dbReference type="Proteomes" id="UP001203342">
    <property type="component" value="Unassembled WGS sequence"/>
</dbReference>
<accession>A0ABT0TK68</accession>
<evidence type="ECO:0000313" key="2">
    <source>
        <dbReference type="Proteomes" id="UP001203342"/>
    </source>
</evidence>
<proteinExistence type="predicted"/>
<reference evidence="1 2" key="1">
    <citation type="submission" date="2022-05" db="EMBL/GenBank/DDBJ databases">
        <title>Flavobacterium sp., isolated from activated sludge.</title>
        <authorList>
            <person name="Ran Q."/>
        </authorList>
    </citation>
    <scope>NUCLEOTIDE SEQUENCE [LARGE SCALE GENOMIC DNA]</scope>
    <source>
        <strain evidence="1 2">HXWNR69</strain>
    </source>
</reference>
<dbReference type="RefSeq" id="WP_250583229.1">
    <property type="nucleotide sequence ID" value="NZ_JAMLJN010000015.1"/>
</dbReference>
<evidence type="ECO:0000313" key="1">
    <source>
        <dbReference type="EMBL" id="MCL9771212.1"/>
    </source>
</evidence>
<organism evidence="1 2">
    <name type="scientific">Flavobacterium fragile</name>
    <dbReference type="NCBI Taxonomy" id="2949085"/>
    <lineage>
        <taxon>Bacteria</taxon>
        <taxon>Pseudomonadati</taxon>
        <taxon>Bacteroidota</taxon>
        <taxon>Flavobacteriia</taxon>
        <taxon>Flavobacteriales</taxon>
        <taxon>Flavobacteriaceae</taxon>
        <taxon>Flavobacterium</taxon>
    </lineage>
</organism>
<name>A0ABT0TK68_9FLAO</name>
<comment type="caution">
    <text evidence="1">The sequence shown here is derived from an EMBL/GenBank/DDBJ whole genome shotgun (WGS) entry which is preliminary data.</text>
</comment>
<protein>
    <submittedName>
        <fullName evidence="1">Uncharacterized protein</fullName>
    </submittedName>
</protein>
<gene>
    <name evidence="1" type="ORF">NAT47_12385</name>
</gene>
<sequence length="66" mass="7904">MIEIIKEQVKMPSLSTERRFQKICVNNKWEVVDTHNENKTRYKGAYEDVMIACHNLNKKFYRDGVI</sequence>